<evidence type="ECO:0000313" key="13">
    <source>
        <dbReference type="Proteomes" id="UP000663864"/>
    </source>
</evidence>
<comment type="catalytic activity">
    <reaction evidence="9 10">
        <text>hydrogencarbonate + H(+) = CO2 + H2O</text>
        <dbReference type="Rhea" id="RHEA:10748"/>
        <dbReference type="ChEBI" id="CHEBI:15377"/>
        <dbReference type="ChEBI" id="CHEBI:15378"/>
        <dbReference type="ChEBI" id="CHEBI:16526"/>
        <dbReference type="ChEBI" id="CHEBI:17544"/>
        <dbReference type="EC" id="4.2.1.1"/>
    </reaction>
</comment>
<feature type="chain" id="PRO_5033093167" description="Carbonic anhydrase" evidence="10">
    <location>
        <begin position="24"/>
        <end position="348"/>
    </location>
</feature>
<dbReference type="InterPro" id="IPR023561">
    <property type="entry name" value="Carbonic_anhydrase_a-class"/>
</dbReference>
<dbReference type="SUPFAM" id="SSF51069">
    <property type="entry name" value="Carbonic anhydrase"/>
    <property type="match status" value="1"/>
</dbReference>
<dbReference type="PROSITE" id="PS51144">
    <property type="entry name" value="ALPHA_CA_2"/>
    <property type="match status" value="1"/>
</dbReference>
<dbReference type="GO" id="GO:0008270">
    <property type="term" value="F:zinc ion binding"/>
    <property type="evidence" value="ECO:0007669"/>
    <property type="project" value="UniProtKB-UniRule"/>
</dbReference>
<dbReference type="CDD" id="cd00326">
    <property type="entry name" value="alpha_CA"/>
    <property type="match status" value="1"/>
</dbReference>
<dbReference type="SMART" id="SM01057">
    <property type="entry name" value="Carb_anhydrase"/>
    <property type="match status" value="1"/>
</dbReference>
<sequence length="348" mass="39546">MYLQLQFFIFISLLLIIVCPITGESWNYHDLGPDIWSETYPSCAGHSQSPINIKTACTIYRTFTSFNFSSAYNLNHNFTLLNNGHSIVGTYNGNDSSSFKLTGASLNGTFEFSSFHLHWGENSKSGSEHQVNGVKHAGEIHFVHINPETKEIAVLGIFMDSNQNTSTNETIHIRKRHNNIYDTENITIIEWEKYFTTASNLQEINSSTILSLNLSSLMGNNLNDFWRYKGSLTTPPCTEGVIWTVFKTPIIFSENEIDGFRKNISLENYRSPQALYNRMVYRNFLNETLSSIPDYNCCPENWNNSSNSAKIIDYVKNFYGNSLTGESLQINVATENGLIFTELINQHP</sequence>
<dbReference type="InterPro" id="IPR001148">
    <property type="entry name" value="CA_dom"/>
</dbReference>
<evidence type="ECO:0000256" key="2">
    <source>
        <dbReference type="ARBA" id="ARBA00004498"/>
    </source>
</evidence>
<comment type="function">
    <text evidence="10">Reversible hydration of carbon dioxide.</text>
</comment>
<proteinExistence type="inferred from homology"/>
<dbReference type="PANTHER" id="PTHR18952">
    <property type="entry name" value="CARBONIC ANHYDRASE"/>
    <property type="match status" value="1"/>
</dbReference>
<dbReference type="InterPro" id="IPR018338">
    <property type="entry name" value="Carbonic_anhydrase_a-class_CS"/>
</dbReference>
<dbReference type="EMBL" id="CAJNOT010004578">
    <property type="protein sequence ID" value="CAF1437500.1"/>
    <property type="molecule type" value="Genomic_DNA"/>
</dbReference>
<evidence type="ECO:0000256" key="10">
    <source>
        <dbReference type="RuleBase" id="RU367011"/>
    </source>
</evidence>
<protein>
    <recommendedName>
        <fullName evidence="4 10">Carbonic anhydrase</fullName>
        <ecNumber evidence="4 10">4.2.1.1</ecNumber>
    </recommendedName>
</protein>
<dbReference type="InterPro" id="IPR036398">
    <property type="entry name" value="CA_dom_sf"/>
</dbReference>
<evidence type="ECO:0000256" key="9">
    <source>
        <dbReference type="ARBA" id="ARBA00048348"/>
    </source>
</evidence>
<keyword evidence="5" id="KW-0272">Extracellular matrix</keyword>
<dbReference type="GO" id="GO:0004089">
    <property type="term" value="F:carbonate dehydratase activity"/>
    <property type="evidence" value="ECO:0007669"/>
    <property type="project" value="UniProtKB-UniRule"/>
</dbReference>
<dbReference type="Gene3D" id="3.10.200.10">
    <property type="entry name" value="Alpha carbonic anhydrase"/>
    <property type="match status" value="1"/>
</dbReference>
<gene>
    <name evidence="12" type="ORF">ZHD862_LOCUS34666</name>
</gene>
<dbReference type="EC" id="4.2.1.1" evidence="4 10"/>
<evidence type="ECO:0000259" key="11">
    <source>
        <dbReference type="PROSITE" id="PS51144"/>
    </source>
</evidence>
<dbReference type="Pfam" id="PF00194">
    <property type="entry name" value="Carb_anhydrase"/>
    <property type="match status" value="1"/>
</dbReference>
<reference evidence="12" key="1">
    <citation type="submission" date="2021-02" db="EMBL/GenBank/DDBJ databases">
        <authorList>
            <person name="Nowell W R."/>
        </authorList>
    </citation>
    <scope>NUCLEOTIDE SEQUENCE</scope>
</reference>
<comment type="similarity">
    <text evidence="3 10">Belongs to the alpha-carbonic anhydrase family.</text>
</comment>
<feature type="signal peptide" evidence="10">
    <location>
        <begin position="1"/>
        <end position="23"/>
    </location>
</feature>
<evidence type="ECO:0000256" key="4">
    <source>
        <dbReference type="ARBA" id="ARBA00012925"/>
    </source>
</evidence>
<dbReference type="PANTHER" id="PTHR18952:SF141">
    <property type="entry name" value="CARBONIC ANHYDRASE"/>
    <property type="match status" value="1"/>
</dbReference>
<evidence type="ECO:0000256" key="1">
    <source>
        <dbReference type="ARBA" id="ARBA00001947"/>
    </source>
</evidence>
<evidence type="ECO:0000256" key="5">
    <source>
        <dbReference type="ARBA" id="ARBA00022530"/>
    </source>
</evidence>
<evidence type="ECO:0000256" key="3">
    <source>
        <dbReference type="ARBA" id="ARBA00010718"/>
    </source>
</evidence>
<keyword evidence="5" id="KW-0964">Secreted</keyword>
<feature type="domain" description="Alpha-carbonic anhydrase" evidence="11">
    <location>
        <begin position="24"/>
        <end position="284"/>
    </location>
</feature>
<keyword evidence="10" id="KW-0732">Signal</keyword>
<comment type="caution">
    <text evidence="12">The sequence shown here is derived from an EMBL/GenBank/DDBJ whole genome shotgun (WGS) entry which is preliminary data.</text>
</comment>
<organism evidence="12 13">
    <name type="scientific">Rotaria sordida</name>
    <dbReference type="NCBI Taxonomy" id="392033"/>
    <lineage>
        <taxon>Eukaryota</taxon>
        <taxon>Metazoa</taxon>
        <taxon>Spiralia</taxon>
        <taxon>Gnathifera</taxon>
        <taxon>Rotifera</taxon>
        <taxon>Eurotatoria</taxon>
        <taxon>Bdelloidea</taxon>
        <taxon>Philodinida</taxon>
        <taxon>Philodinidae</taxon>
        <taxon>Rotaria</taxon>
    </lineage>
</organism>
<dbReference type="Proteomes" id="UP000663864">
    <property type="component" value="Unassembled WGS sequence"/>
</dbReference>
<keyword evidence="8 10" id="KW-0456">Lyase</keyword>
<dbReference type="PROSITE" id="PS00162">
    <property type="entry name" value="ALPHA_CA_1"/>
    <property type="match status" value="1"/>
</dbReference>
<comment type="cofactor">
    <cofactor evidence="1 10">
        <name>Zn(2+)</name>
        <dbReference type="ChEBI" id="CHEBI:29105"/>
    </cofactor>
</comment>
<name>A0A815NFC3_9BILA</name>
<dbReference type="GO" id="GO:0005737">
    <property type="term" value="C:cytoplasm"/>
    <property type="evidence" value="ECO:0007669"/>
    <property type="project" value="TreeGrafter"/>
</dbReference>
<evidence type="ECO:0000313" key="12">
    <source>
        <dbReference type="EMBL" id="CAF1437500.1"/>
    </source>
</evidence>
<keyword evidence="7 10" id="KW-0862">Zinc</keyword>
<dbReference type="AlphaFoldDB" id="A0A815NFC3"/>
<comment type="subcellular location">
    <subcellularLocation>
        <location evidence="2">Secreted</location>
        <location evidence="2">Extracellular space</location>
        <location evidence="2">Extracellular matrix</location>
    </subcellularLocation>
</comment>
<evidence type="ECO:0000256" key="8">
    <source>
        <dbReference type="ARBA" id="ARBA00023239"/>
    </source>
</evidence>
<evidence type="ECO:0000256" key="6">
    <source>
        <dbReference type="ARBA" id="ARBA00022723"/>
    </source>
</evidence>
<keyword evidence="6 10" id="KW-0479">Metal-binding</keyword>
<accession>A0A815NFC3</accession>
<evidence type="ECO:0000256" key="7">
    <source>
        <dbReference type="ARBA" id="ARBA00022833"/>
    </source>
</evidence>